<evidence type="ECO:0000256" key="5">
    <source>
        <dbReference type="ARBA" id="ARBA00023242"/>
    </source>
</evidence>
<dbReference type="InterPro" id="IPR047021">
    <property type="entry name" value="REXO1/3/4-like"/>
</dbReference>
<dbReference type="PANTHER" id="PTHR12801:SF57">
    <property type="entry name" value="APOPTOSIS-ENHANCING NUCLEASE"/>
    <property type="match status" value="1"/>
</dbReference>
<dbReference type="GO" id="GO:0005730">
    <property type="term" value="C:nucleolus"/>
    <property type="evidence" value="ECO:0007669"/>
    <property type="project" value="UniProtKB-ARBA"/>
</dbReference>
<dbReference type="SMART" id="SM00479">
    <property type="entry name" value="EXOIII"/>
    <property type="match status" value="1"/>
</dbReference>
<dbReference type="Proteomes" id="UP000327468">
    <property type="component" value="Chromosome 7"/>
</dbReference>
<evidence type="ECO:0000256" key="2">
    <source>
        <dbReference type="ARBA" id="ARBA00022722"/>
    </source>
</evidence>
<keyword evidence="5" id="KW-0539">Nucleus</keyword>
<dbReference type="SUPFAM" id="SSF53098">
    <property type="entry name" value="Ribonuclease H-like"/>
    <property type="match status" value="1"/>
</dbReference>
<dbReference type="Pfam" id="PF00929">
    <property type="entry name" value="RNase_T"/>
    <property type="match status" value="1"/>
</dbReference>
<dbReference type="FunFam" id="3.30.420.10:FF:000007">
    <property type="entry name" value="Interferon-stimulated exonuclease gene 20"/>
    <property type="match status" value="1"/>
</dbReference>
<protein>
    <recommendedName>
        <fullName evidence="7">Exonuclease domain-containing protein</fullName>
    </recommendedName>
</protein>
<sequence>MLLRGFFTSMPGARVCYRGVAKLEMSALGRLSNSMADQTVCGLNTQPSTLCSVLTKTSRRRKAKKKNKNSFMGCQKICQALKRKHSEVLEELGSSDPPLESTQPWRDKRPKKLGNTSESECTGSLSDTWEVDSGFSSEISPPTSGRSSPCERVQPSMLVAIDCEMVGTGPNGQISELARCSLLNYSGTVIYDKYVLPRRPVTDYRTQWSGIKKEHLIKALPYEEARNEILQIIRGKVIIGHALWHDFAVLGISIPHHMVRDTSCSHLLRQLYGASTGCISLKKLTRSLLNRSIQVDSSGHCSVEDSLAALDLYKLVEEEWEKSLQLHVRNSDPATDSTSSLEHYMQDEYWPDSLTDCNE</sequence>
<dbReference type="InterPro" id="IPR013520">
    <property type="entry name" value="Ribonucl_H"/>
</dbReference>
<dbReference type="GO" id="GO:0004527">
    <property type="term" value="F:exonuclease activity"/>
    <property type="evidence" value="ECO:0007669"/>
    <property type="project" value="UniProtKB-KW"/>
</dbReference>
<keyword evidence="4" id="KW-0269">Exonuclease</keyword>
<organism evidence="8 9">
    <name type="scientific">Pangasianodon hypophthalmus</name>
    <name type="common">Striped catfish</name>
    <name type="synonym">Helicophagus hypophthalmus</name>
    <dbReference type="NCBI Taxonomy" id="310915"/>
    <lineage>
        <taxon>Eukaryota</taxon>
        <taxon>Metazoa</taxon>
        <taxon>Chordata</taxon>
        <taxon>Craniata</taxon>
        <taxon>Vertebrata</taxon>
        <taxon>Euteleostomi</taxon>
        <taxon>Actinopterygii</taxon>
        <taxon>Neopterygii</taxon>
        <taxon>Teleostei</taxon>
        <taxon>Ostariophysi</taxon>
        <taxon>Siluriformes</taxon>
        <taxon>Pangasiidae</taxon>
        <taxon>Pangasianodon</taxon>
    </lineage>
</organism>
<keyword evidence="3" id="KW-0378">Hydrolase</keyword>
<reference evidence="8 9" key="1">
    <citation type="submission" date="2019-06" db="EMBL/GenBank/DDBJ databases">
        <title>A chromosome-scale genome assembly of the striped catfish, Pangasianodon hypophthalmus.</title>
        <authorList>
            <person name="Wen M."/>
            <person name="Zahm M."/>
            <person name="Roques C."/>
            <person name="Cabau C."/>
            <person name="Klopp C."/>
            <person name="Donnadieu C."/>
            <person name="Jouanno E."/>
            <person name="Avarre J.-C."/>
            <person name="Campet M."/>
            <person name="Ha T.T.T."/>
            <person name="Dugue R."/>
            <person name="Lampietro C."/>
            <person name="Louis A."/>
            <person name="Herpin A."/>
            <person name="Echchiki A."/>
            <person name="Berthelot C."/>
            <person name="Parey E."/>
            <person name="Roest-Crollius H."/>
            <person name="Braasch I."/>
            <person name="Postlethwait J."/>
            <person name="Bobe J."/>
            <person name="Montfort J."/>
            <person name="Bouchez O."/>
            <person name="Begum T."/>
            <person name="Schartl M."/>
            <person name="Guiguen Y."/>
        </authorList>
    </citation>
    <scope>NUCLEOTIDE SEQUENCE [LARGE SCALE GENOMIC DNA]</scope>
    <source>
        <strain evidence="8 9">Indonesia</strain>
        <tissue evidence="8">Blood</tissue>
    </source>
</reference>
<accession>A0A5N5NWN7</accession>
<feature type="region of interest" description="Disordered" evidence="6">
    <location>
        <begin position="90"/>
        <end position="151"/>
    </location>
</feature>
<evidence type="ECO:0000256" key="1">
    <source>
        <dbReference type="ARBA" id="ARBA00004123"/>
    </source>
</evidence>
<evidence type="ECO:0000259" key="7">
    <source>
        <dbReference type="SMART" id="SM00479"/>
    </source>
</evidence>
<evidence type="ECO:0000313" key="9">
    <source>
        <dbReference type="Proteomes" id="UP000327468"/>
    </source>
</evidence>
<evidence type="ECO:0000256" key="6">
    <source>
        <dbReference type="SAM" id="MobiDB-lite"/>
    </source>
</evidence>
<dbReference type="InterPro" id="IPR012337">
    <property type="entry name" value="RNaseH-like_sf"/>
</dbReference>
<proteinExistence type="predicted"/>
<feature type="compositionally biased region" description="Polar residues" evidence="6">
    <location>
        <begin position="114"/>
        <end position="127"/>
    </location>
</feature>
<feature type="compositionally biased region" description="Polar residues" evidence="6">
    <location>
        <begin position="134"/>
        <end position="147"/>
    </location>
</feature>
<evidence type="ECO:0000256" key="4">
    <source>
        <dbReference type="ARBA" id="ARBA00022839"/>
    </source>
</evidence>
<dbReference type="GO" id="GO:0003676">
    <property type="term" value="F:nucleic acid binding"/>
    <property type="evidence" value="ECO:0007669"/>
    <property type="project" value="InterPro"/>
</dbReference>
<keyword evidence="9" id="KW-1185">Reference proteome</keyword>
<dbReference type="EMBL" id="VFJC01000008">
    <property type="protein sequence ID" value="KAB5571457.1"/>
    <property type="molecule type" value="Genomic_DNA"/>
</dbReference>
<evidence type="ECO:0000313" key="8">
    <source>
        <dbReference type="EMBL" id="KAB5571457.1"/>
    </source>
</evidence>
<name>A0A5N5NWN7_PANHP</name>
<dbReference type="PANTHER" id="PTHR12801">
    <property type="entry name" value="RNA EXONUCLEASE REXO1 / RECO3 FAMILY MEMBER-RELATED"/>
    <property type="match status" value="1"/>
</dbReference>
<keyword evidence="2" id="KW-0540">Nuclease</keyword>
<gene>
    <name evidence="8" type="ORF">PHYPO_G00225170</name>
</gene>
<dbReference type="InterPro" id="IPR036397">
    <property type="entry name" value="RNaseH_sf"/>
</dbReference>
<comment type="subcellular location">
    <subcellularLocation>
        <location evidence="1">Nucleus</location>
    </subcellularLocation>
</comment>
<evidence type="ECO:0000256" key="3">
    <source>
        <dbReference type="ARBA" id="ARBA00022801"/>
    </source>
</evidence>
<feature type="domain" description="Exonuclease" evidence="7">
    <location>
        <begin position="157"/>
        <end position="322"/>
    </location>
</feature>
<dbReference type="Gene3D" id="3.30.420.10">
    <property type="entry name" value="Ribonuclease H-like superfamily/Ribonuclease H"/>
    <property type="match status" value="1"/>
</dbReference>
<comment type="caution">
    <text evidence="8">The sequence shown here is derived from an EMBL/GenBank/DDBJ whole genome shotgun (WGS) entry which is preliminary data.</text>
</comment>
<dbReference type="AlphaFoldDB" id="A0A5N5NWN7"/>